<accession>A0AAW1BT56</accession>
<sequence>MTKDSPASHLSRDSRKSAQGSQCQKGWSLGNSRIPCETEAALRKTTREPMNAQSVGNPLLAGPSF</sequence>
<feature type="region of interest" description="Disordered" evidence="1">
    <location>
        <begin position="1"/>
        <end position="31"/>
    </location>
</feature>
<feature type="region of interest" description="Disordered" evidence="1">
    <location>
        <begin position="44"/>
        <end position="65"/>
    </location>
</feature>
<evidence type="ECO:0000256" key="1">
    <source>
        <dbReference type="SAM" id="MobiDB-lite"/>
    </source>
</evidence>
<evidence type="ECO:0000313" key="3">
    <source>
        <dbReference type="Proteomes" id="UP001474421"/>
    </source>
</evidence>
<reference evidence="2 3" key="1">
    <citation type="journal article" date="2024" name="Proc. Natl. Acad. Sci. U.S.A.">
        <title>The genetic regulatory architecture and epigenomic basis for age-related changes in rattlesnake venom.</title>
        <authorList>
            <person name="Hogan M.P."/>
            <person name="Holding M.L."/>
            <person name="Nystrom G.S."/>
            <person name="Colston T.J."/>
            <person name="Bartlett D.A."/>
            <person name="Mason A.J."/>
            <person name="Ellsworth S.A."/>
            <person name="Rautsaw R.M."/>
            <person name="Lawrence K.C."/>
            <person name="Strickland J.L."/>
            <person name="He B."/>
            <person name="Fraser P."/>
            <person name="Margres M.J."/>
            <person name="Gilbert D.M."/>
            <person name="Gibbs H.L."/>
            <person name="Parkinson C.L."/>
            <person name="Rokyta D.R."/>
        </authorList>
    </citation>
    <scope>NUCLEOTIDE SEQUENCE [LARGE SCALE GENOMIC DNA]</scope>
    <source>
        <strain evidence="2">DRR0105</strain>
    </source>
</reference>
<keyword evidence="3" id="KW-1185">Reference proteome</keyword>
<comment type="caution">
    <text evidence="2">The sequence shown here is derived from an EMBL/GenBank/DDBJ whole genome shotgun (WGS) entry which is preliminary data.</text>
</comment>
<dbReference type="EMBL" id="JAOTOJ010000002">
    <property type="protein sequence ID" value="KAK9405616.1"/>
    <property type="molecule type" value="Genomic_DNA"/>
</dbReference>
<protein>
    <submittedName>
        <fullName evidence="2">Uncharacterized protein</fullName>
    </submittedName>
</protein>
<dbReference type="AlphaFoldDB" id="A0AAW1BT56"/>
<organism evidence="2 3">
    <name type="scientific">Crotalus adamanteus</name>
    <name type="common">Eastern diamondback rattlesnake</name>
    <dbReference type="NCBI Taxonomy" id="8729"/>
    <lineage>
        <taxon>Eukaryota</taxon>
        <taxon>Metazoa</taxon>
        <taxon>Chordata</taxon>
        <taxon>Craniata</taxon>
        <taxon>Vertebrata</taxon>
        <taxon>Euteleostomi</taxon>
        <taxon>Lepidosauria</taxon>
        <taxon>Squamata</taxon>
        <taxon>Bifurcata</taxon>
        <taxon>Unidentata</taxon>
        <taxon>Episquamata</taxon>
        <taxon>Toxicofera</taxon>
        <taxon>Serpentes</taxon>
        <taxon>Colubroidea</taxon>
        <taxon>Viperidae</taxon>
        <taxon>Crotalinae</taxon>
        <taxon>Crotalus</taxon>
    </lineage>
</organism>
<dbReference type="Proteomes" id="UP001474421">
    <property type="component" value="Unassembled WGS sequence"/>
</dbReference>
<proteinExistence type="predicted"/>
<feature type="compositionally biased region" description="Polar residues" evidence="1">
    <location>
        <begin position="17"/>
        <end position="31"/>
    </location>
</feature>
<evidence type="ECO:0000313" key="2">
    <source>
        <dbReference type="EMBL" id="KAK9405616.1"/>
    </source>
</evidence>
<gene>
    <name evidence="2" type="ORF">NXF25_004390</name>
</gene>
<name>A0AAW1BT56_CROAD</name>